<dbReference type="Pfam" id="PF07978">
    <property type="entry name" value="NIPSNAP"/>
    <property type="match status" value="1"/>
</dbReference>
<dbReference type="SUPFAM" id="SSF54909">
    <property type="entry name" value="Dimeric alpha+beta barrel"/>
    <property type="match status" value="1"/>
</dbReference>
<evidence type="ECO:0000259" key="1">
    <source>
        <dbReference type="Pfam" id="PF07978"/>
    </source>
</evidence>
<evidence type="ECO:0000313" key="2">
    <source>
        <dbReference type="EMBL" id="MDY0742869.1"/>
    </source>
</evidence>
<keyword evidence="3" id="KW-1185">Reference proteome</keyword>
<dbReference type="InterPro" id="IPR012577">
    <property type="entry name" value="NIPSNAP"/>
</dbReference>
<accession>A0ABU5D9Q0</accession>
<protein>
    <submittedName>
        <fullName evidence="2">NIPSNAP family protein</fullName>
    </submittedName>
</protein>
<reference evidence="2 3" key="1">
    <citation type="submission" date="2023-11" db="EMBL/GenBank/DDBJ databases">
        <title>Paucibacter sp. nov., isolated from fresh soil in Korea.</title>
        <authorList>
            <person name="Le N.T.T."/>
        </authorList>
    </citation>
    <scope>NUCLEOTIDE SEQUENCE [LARGE SCALE GENOMIC DNA]</scope>
    <source>
        <strain evidence="2 3">R3-3</strain>
    </source>
</reference>
<proteinExistence type="predicted"/>
<dbReference type="Gene3D" id="3.30.70.100">
    <property type="match status" value="1"/>
</dbReference>
<dbReference type="Proteomes" id="UP001285263">
    <property type="component" value="Unassembled WGS sequence"/>
</dbReference>
<organism evidence="2 3">
    <name type="scientific">Roseateles agri</name>
    <dbReference type="NCBI Taxonomy" id="3098619"/>
    <lineage>
        <taxon>Bacteria</taxon>
        <taxon>Pseudomonadati</taxon>
        <taxon>Pseudomonadota</taxon>
        <taxon>Betaproteobacteria</taxon>
        <taxon>Burkholderiales</taxon>
        <taxon>Sphaerotilaceae</taxon>
        <taxon>Roseateles</taxon>
    </lineage>
</organism>
<name>A0ABU5D9Q0_9BURK</name>
<evidence type="ECO:0000313" key="3">
    <source>
        <dbReference type="Proteomes" id="UP001285263"/>
    </source>
</evidence>
<sequence length="366" mass="41500">MSFTPTVFELRNYTLHPGRRDELIALFEREFIEAQQDCGITLPGLFTDMDRPDRFVWLRGFFDMAARPEALARFYTGPVWQQHRTAANATMINSDDVLLLKPFGAPVPKASGAGRMFVCVDCVIQTEADATAIDAVLTANLDGELVGRWITDPTPNNFPRLPVREGERHAVWLLRVRGDFDAAMLAPWTPQVLRLQPTTRSALQLDAAPRAFVGRPGDFDFLVGRWAVRNTRLMTRLQGNTTDWREFHGVQQAWSHMGGQISFDELSCESEGFAGATMRTLDMATKQWAIYWVNSRTGKLYPPVHGGWCGDRGEFYGIEEDSGHTALVRFVWERLGTDAARWTQAYSIDGGRSWENNWRMDFTRLA</sequence>
<feature type="domain" description="NIPSNAP" evidence="1">
    <location>
        <begin position="8"/>
        <end position="103"/>
    </location>
</feature>
<dbReference type="RefSeq" id="WP_320420678.1">
    <property type="nucleotide sequence ID" value="NZ_JAXCLA010000001.1"/>
</dbReference>
<dbReference type="InterPro" id="IPR011008">
    <property type="entry name" value="Dimeric_a/b-barrel"/>
</dbReference>
<dbReference type="EMBL" id="JAXCLA010000001">
    <property type="protein sequence ID" value="MDY0742869.1"/>
    <property type="molecule type" value="Genomic_DNA"/>
</dbReference>
<comment type="caution">
    <text evidence="2">The sequence shown here is derived from an EMBL/GenBank/DDBJ whole genome shotgun (WGS) entry which is preliminary data.</text>
</comment>
<gene>
    <name evidence="2" type="ORF">SNE35_00045</name>
</gene>